<keyword evidence="4" id="KW-1133">Transmembrane helix</keyword>
<gene>
    <name evidence="6" type="ORF">MED297_18298</name>
</gene>
<dbReference type="EMBL" id="AAOE01000011">
    <property type="protein sequence ID" value="EAR09266.1"/>
    <property type="molecule type" value="Genomic_DNA"/>
</dbReference>
<dbReference type="PROSITE" id="PS00041">
    <property type="entry name" value="HTH_ARAC_FAMILY_1"/>
    <property type="match status" value="1"/>
</dbReference>
<evidence type="ECO:0000256" key="2">
    <source>
        <dbReference type="ARBA" id="ARBA00023125"/>
    </source>
</evidence>
<dbReference type="STRING" id="314283.MED297_18298"/>
<dbReference type="HOGENOM" id="CLU_062011_1_0_6"/>
<dbReference type="SMART" id="SM00342">
    <property type="entry name" value="HTH_ARAC"/>
    <property type="match status" value="1"/>
</dbReference>
<dbReference type="Pfam" id="PF12833">
    <property type="entry name" value="HTH_18"/>
    <property type="match status" value="1"/>
</dbReference>
<feature type="transmembrane region" description="Helical" evidence="4">
    <location>
        <begin position="6"/>
        <end position="26"/>
    </location>
</feature>
<dbReference type="PANTHER" id="PTHR43280">
    <property type="entry name" value="ARAC-FAMILY TRANSCRIPTIONAL REGULATOR"/>
    <property type="match status" value="1"/>
</dbReference>
<dbReference type="RefSeq" id="WP_008044145.1">
    <property type="nucleotide sequence ID" value="NZ_CH724151.1"/>
</dbReference>
<dbReference type="Proteomes" id="UP000005953">
    <property type="component" value="Unassembled WGS sequence"/>
</dbReference>
<reference evidence="6 7" key="1">
    <citation type="submission" date="2006-02" db="EMBL/GenBank/DDBJ databases">
        <authorList>
            <person name="Pinhassi J."/>
            <person name="Pedros-Alio C."/>
            <person name="Ferriera S."/>
            <person name="Johnson J."/>
            <person name="Kravitz S."/>
            <person name="Halpern A."/>
            <person name="Remington K."/>
            <person name="Beeson K."/>
            <person name="Tran B."/>
            <person name="Rogers Y.-H."/>
            <person name="Friedman R."/>
            <person name="Venter J.C."/>
        </authorList>
    </citation>
    <scope>NUCLEOTIDE SEQUENCE [LARGE SCALE GENOMIC DNA]</scope>
    <source>
        <strain evidence="6 7">MED297</strain>
    </source>
</reference>
<evidence type="ECO:0000256" key="3">
    <source>
        <dbReference type="ARBA" id="ARBA00023163"/>
    </source>
</evidence>
<keyword evidence="3" id="KW-0804">Transcription</keyword>
<name>A4BET1_9GAMM</name>
<evidence type="ECO:0000259" key="5">
    <source>
        <dbReference type="PROSITE" id="PS01124"/>
    </source>
</evidence>
<feature type="transmembrane region" description="Helical" evidence="4">
    <location>
        <begin position="94"/>
        <end position="119"/>
    </location>
</feature>
<proteinExistence type="predicted"/>
<evidence type="ECO:0000313" key="6">
    <source>
        <dbReference type="EMBL" id="EAR09266.1"/>
    </source>
</evidence>
<dbReference type="PROSITE" id="PS01124">
    <property type="entry name" value="HTH_ARAC_FAMILY_2"/>
    <property type="match status" value="1"/>
</dbReference>
<protein>
    <submittedName>
        <fullName evidence="6">Transcriptional regulatory protein</fullName>
    </submittedName>
</protein>
<dbReference type="Gene3D" id="1.10.10.60">
    <property type="entry name" value="Homeodomain-like"/>
    <property type="match status" value="1"/>
</dbReference>
<evidence type="ECO:0000313" key="7">
    <source>
        <dbReference type="Proteomes" id="UP000005953"/>
    </source>
</evidence>
<comment type="caution">
    <text evidence="6">The sequence shown here is derived from an EMBL/GenBank/DDBJ whole genome shotgun (WGS) entry which is preliminary data.</text>
</comment>
<dbReference type="OrthoDB" id="345413at2"/>
<feature type="transmembrane region" description="Helical" evidence="4">
    <location>
        <begin position="125"/>
        <end position="143"/>
    </location>
</feature>
<dbReference type="SUPFAM" id="SSF46689">
    <property type="entry name" value="Homeodomain-like"/>
    <property type="match status" value="1"/>
</dbReference>
<dbReference type="GO" id="GO:0003700">
    <property type="term" value="F:DNA-binding transcription factor activity"/>
    <property type="evidence" value="ECO:0007669"/>
    <property type="project" value="InterPro"/>
</dbReference>
<dbReference type="PANTHER" id="PTHR43280:SF29">
    <property type="entry name" value="ARAC-FAMILY TRANSCRIPTIONAL REGULATOR"/>
    <property type="match status" value="1"/>
</dbReference>
<organism evidence="6 7">
    <name type="scientific">Reinekea blandensis MED297</name>
    <dbReference type="NCBI Taxonomy" id="314283"/>
    <lineage>
        <taxon>Bacteria</taxon>
        <taxon>Pseudomonadati</taxon>
        <taxon>Pseudomonadota</taxon>
        <taxon>Gammaproteobacteria</taxon>
        <taxon>Oceanospirillales</taxon>
        <taxon>Saccharospirillaceae</taxon>
        <taxon>Reinekea</taxon>
    </lineage>
</organism>
<dbReference type="InterPro" id="IPR018060">
    <property type="entry name" value="HTH_AraC"/>
</dbReference>
<evidence type="ECO:0000256" key="1">
    <source>
        <dbReference type="ARBA" id="ARBA00023015"/>
    </source>
</evidence>
<dbReference type="AlphaFoldDB" id="A4BET1"/>
<dbReference type="GO" id="GO:0043565">
    <property type="term" value="F:sequence-specific DNA binding"/>
    <property type="evidence" value="ECO:0007669"/>
    <property type="project" value="InterPro"/>
</dbReference>
<dbReference type="InterPro" id="IPR018062">
    <property type="entry name" value="HTH_AraC-typ_CS"/>
</dbReference>
<sequence>MTSPSAMLMMLSGITLGCIVMLVLAVAKDFVRLRVGQIFLLLLLSTTVFVLDPWLPAVAAPFSNLFMSSIPALFWLFCHHAFGDNPTLPRPLLIVALWTVAGPALLLFMTASQLGLFLFKQVPSWGEYLLIGAGLWSIVEHWRSDLVSSRRRLRAVVVSLTGVTILLNVISVNFGFGSELFQRALVMLCLIGIGSQILQVPRGLLFGSLPPNPTPELTTVADDKTQRIQQQLQALQQLMSAGYYRREKPTIAELAGELGLPEYVLRSLINEHLGFRNFNAYINDWRINEAKTRLREQPDTPIMNVALDLGYRTLSSFNRAFKERVEQTPTQFRQGTGAHQASGD</sequence>
<keyword evidence="4" id="KW-0812">Transmembrane</keyword>
<feature type="transmembrane region" description="Helical" evidence="4">
    <location>
        <begin position="62"/>
        <end position="82"/>
    </location>
</feature>
<keyword evidence="7" id="KW-1185">Reference proteome</keyword>
<evidence type="ECO:0000256" key="4">
    <source>
        <dbReference type="SAM" id="Phobius"/>
    </source>
</evidence>
<feature type="transmembrane region" description="Helical" evidence="4">
    <location>
        <begin position="155"/>
        <end position="174"/>
    </location>
</feature>
<feature type="transmembrane region" description="Helical" evidence="4">
    <location>
        <begin position="38"/>
        <end position="56"/>
    </location>
</feature>
<keyword evidence="4" id="KW-0472">Membrane</keyword>
<keyword evidence="2" id="KW-0238">DNA-binding</keyword>
<accession>A4BET1</accession>
<feature type="domain" description="HTH araC/xylS-type" evidence="5">
    <location>
        <begin position="233"/>
        <end position="335"/>
    </location>
</feature>
<keyword evidence="1" id="KW-0805">Transcription regulation</keyword>
<dbReference type="InterPro" id="IPR009057">
    <property type="entry name" value="Homeodomain-like_sf"/>
</dbReference>